<keyword evidence="5" id="KW-0547">Nucleotide-binding</keyword>
<dbReference type="SMART" id="SM00829">
    <property type="entry name" value="PKS_ER"/>
    <property type="match status" value="1"/>
</dbReference>
<dbReference type="GO" id="GO:0003677">
    <property type="term" value="F:DNA binding"/>
    <property type="evidence" value="ECO:0007669"/>
    <property type="project" value="UniProtKB-ARBA"/>
</dbReference>
<dbReference type="GO" id="GO:0005524">
    <property type="term" value="F:ATP binding"/>
    <property type="evidence" value="ECO:0007669"/>
    <property type="project" value="UniProtKB-KW"/>
</dbReference>
<dbReference type="Pfam" id="PF00107">
    <property type="entry name" value="ADH_zinc_N"/>
    <property type="match status" value="1"/>
</dbReference>
<feature type="region of interest" description="Disordered" evidence="14">
    <location>
        <begin position="429"/>
        <end position="602"/>
    </location>
</feature>
<evidence type="ECO:0000256" key="2">
    <source>
        <dbReference type="ARBA" id="ARBA00004496"/>
    </source>
</evidence>
<dbReference type="FunFam" id="3.30.1370.50:FF:000002">
    <property type="entry name" value="Immunoglobulin mu DNA-binding protein 2"/>
    <property type="match status" value="1"/>
</dbReference>
<dbReference type="PANTHER" id="PTHR45033:SF1">
    <property type="entry name" value="OXIDOREDUCTASE (EUROFUNG)"/>
    <property type="match status" value="1"/>
</dbReference>
<organism evidence="17 18">
    <name type="scientific">Stachybotrys chartarum (strain CBS 109288 / IBT 7711)</name>
    <name type="common">Toxic black mold</name>
    <name type="synonym">Stilbospora chartarum</name>
    <dbReference type="NCBI Taxonomy" id="1280523"/>
    <lineage>
        <taxon>Eukaryota</taxon>
        <taxon>Fungi</taxon>
        <taxon>Dikarya</taxon>
        <taxon>Ascomycota</taxon>
        <taxon>Pezizomycotina</taxon>
        <taxon>Sordariomycetes</taxon>
        <taxon>Hypocreomycetidae</taxon>
        <taxon>Hypocreales</taxon>
        <taxon>Stachybotryaceae</taxon>
        <taxon>Stachybotrys</taxon>
    </lineage>
</organism>
<keyword evidence="18" id="KW-1185">Reference proteome</keyword>
<feature type="compositionally biased region" description="Polar residues" evidence="14">
    <location>
        <begin position="17"/>
        <end position="26"/>
    </location>
</feature>
<dbReference type="AlphaFoldDB" id="A0A084AYT3"/>
<dbReference type="CDD" id="cd08276">
    <property type="entry name" value="MDR7"/>
    <property type="match status" value="1"/>
</dbReference>
<dbReference type="SUPFAM" id="SSF51735">
    <property type="entry name" value="NAD(P)-binding Rossmann-fold domains"/>
    <property type="match status" value="1"/>
</dbReference>
<feature type="domain" description="R3H" evidence="16">
    <location>
        <begin position="322"/>
        <end position="386"/>
    </location>
</feature>
<keyword evidence="10" id="KW-0539">Nucleus</keyword>
<keyword evidence="9 13" id="KW-0694">RNA-binding</keyword>
<dbReference type="Pfam" id="PF08240">
    <property type="entry name" value="ADH_N"/>
    <property type="match status" value="1"/>
</dbReference>
<dbReference type="Pfam" id="PF00076">
    <property type="entry name" value="RRM_1"/>
    <property type="match status" value="1"/>
</dbReference>
<dbReference type="InterPro" id="IPR011032">
    <property type="entry name" value="GroES-like_sf"/>
</dbReference>
<reference evidence="17 18" key="1">
    <citation type="journal article" date="2014" name="BMC Genomics">
        <title>Comparative genome sequencing reveals chemotype-specific gene clusters in the toxigenic black mold Stachybotrys.</title>
        <authorList>
            <person name="Semeiks J."/>
            <person name="Borek D."/>
            <person name="Otwinowski Z."/>
            <person name="Grishin N.V."/>
        </authorList>
    </citation>
    <scope>NUCLEOTIDE SEQUENCE [LARGE SCALE GENOMIC DNA]</scope>
    <source>
        <strain evidence="18">CBS 109288 / IBT 7711</strain>
    </source>
</reference>
<feature type="compositionally biased region" description="Polar residues" evidence="14">
    <location>
        <begin position="509"/>
        <end position="529"/>
    </location>
</feature>
<keyword evidence="8" id="KW-0067">ATP-binding</keyword>
<dbReference type="Proteomes" id="UP000028045">
    <property type="component" value="Unassembled WGS sequence"/>
</dbReference>
<accession>A0A084AYT3</accession>
<dbReference type="InterPro" id="IPR012677">
    <property type="entry name" value="Nucleotide-bd_a/b_plait_sf"/>
</dbReference>
<evidence type="ECO:0000256" key="13">
    <source>
        <dbReference type="PROSITE-ProRule" id="PRU00176"/>
    </source>
</evidence>
<name>A0A084AYT3_STACB</name>
<sequence length="977" mass="105450">MSQQPHDVSFLDYNAAPNRSPSSSRQPYAAAPHFGAGLSLPRHSQRPFDAPLGSGGLYSSDRAAGGYNSRGMDNGMPPAGGMPGYMLENNQPWNYGGSNVATVNGVVNGPNRQRSVNRRAALPQPWTEHGGMGMPGGPHGFPGSMGNNSMSNGSLRVDHSSQHPSPTDPRSSASDADQLIPTAIVIKNIPFAVRKETLASLMLEMHLPQPYAFNYHFDNGVFRGLAFANFQNAEDTRTVIENMNGMDVHGRKLRVEYKKMLPEAERERIEREKRERRGQLEEQHRAPMLHQQSSIQSLSALSQAQQRGPAHAVMPHEVDLNDPQTLQFYTDLYMFKRDDAREAFIFPTGLSPETRRLIHILAHHMGLEHQSTGEADSRQITVLKRHHPSPTANIHNPPVNSLDVQKRGLSRAATFDFAADRESRTALTQAHLLGRQGPTLELPGSPDGSGIPNNLRAAKSFADLRSFTPSPSQASSSYLAPGSGMSNMGPTSGVRFGDYMGGNVAPNHPGTSSTPKNDNSMLNSFSKMSLGSYDAGMQPQPRSTPGAIGSQRPGANGAKGVPERQPRGPEWDSSGAFGGRGRVNGHMSRGSDSSDNGARMKQWTTGLDGLDNLKLGEAEKPEPKDGEVLVQIKAVSLNYRDTEVCMGLYGHHKSLDQTSSLVPGSDMCGVVVQAGPGTSGKFAQGARVMAAFNQTHVTGQIRERDMASGLGFPLPGVLTEYRCFPEDGLVAAPGYLSDEEASCLPIAAVTAWMSINGMRPLGQPLDRQKQSQREKKQEDGKGELTGYEHAETVLLQGTGGVSISGLQIAKAAGLKTIITSSSDAKLERATKDLGADVAINYRTHWDWSAPVMQATHSRGADIIFETGGARTLRKSFDCVSFGGLINCIGYTSGKSDDDATDGENRLNVNVLALRRNVTLKGLLNGPRDRFEEMVAFYEAKGIKPVVDKVFAFEEAGEALKYLHSGGHFGKVVVKVAE</sequence>
<dbReference type="SUPFAM" id="SSF82708">
    <property type="entry name" value="R3H domain"/>
    <property type="match status" value="1"/>
</dbReference>
<feature type="compositionally biased region" description="Low complexity" evidence="14">
    <location>
        <begin position="141"/>
        <end position="154"/>
    </location>
</feature>
<evidence type="ECO:0000256" key="14">
    <source>
        <dbReference type="SAM" id="MobiDB-lite"/>
    </source>
</evidence>
<dbReference type="HOGENOM" id="CLU_012679_0_0_1"/>
<feature type="region of interest" description="Disordered" evidence="14">
    <location>
        <begin position="265"/>
        <end position="312"/>
    </location>
</feature>
<evidence type="ECO:0000256" key="10">
    <source>
        <dbReference type="ARBA" id="ARBA00023242"/>
    </source>
</evidence>
<comment type="subcellular location">
    <subcellularLocation>
        <location evidence="2">Cytoplasm</location>
    </subcellularLocation>
    <subcellularLocation>
        <location evidence="1">Nucleus</location>
    </subcellularLocation>
</comment>
<evidence type="ECO:0000259" key="16">
    <source>
        <dbReference type="PROSITE" id="PS51061"/>
    </source>
</evidence>
<evidence type="ECO:0000256" key="4">
    <source>
        <dbReference type="ARBA" id="ARBA00022553"/>
    </source>
</evidence>
<dbReference type="GO" id="GO:0071014">
    <property type="term" value="C:post-mRNA release spliceosomal complex"/>
    <property type="evidence" value="ECO:0007669"/>
    <property type="project" value="UniProtKB-ARBA"/>
</dbReference>
<dbReference type="CDD" id="cd12253">
    <property type="entry name" value="RRM_PIN4_like"/>
    <property type="match status" value="1"/>
</dbReference>
<keyword evidence="4" id="KW-0597">Phosphoprotein</keyword>
<evidence type="ECO:0000259" key="15">
    <source>
        <dbReference type="PROSITE" id="PS50102"/>
    </source>
</evidence>
<dbReference type="InterPro" id="IPR000504">
    <property type="entry name" value="RRM_dom"/>
</dbReference>
<proteinExistence type="predicted"/>
<dbReference type="InterPro" id="IPR020843">
    <property type="entry name" value="ER"/>
</dbReference>
<feature type="region of interest" description="Disordered" evidence="14">
    <location>
        <begin position="1"/>
        <end position="55"/>
    </location>
</feature>
<dbReference type="PROSITE" id="PS50102">
    <property type="entry name" value="RRM"/>
    <property type="match status" value="1"/>
</dbReference>
<feature type="region of interest" description="Disordered" evidence="14">
    <location>
        <begin position="124"/>
        <end position="176"/>
    </location>
</feature>
<dbReference type="GO" id="GO:0005737">
    <property type="term" value="C:cytoplasm"/>
    <property type="evidence" value="ECO:0007669"/>
    <property type="project" value="UniProtKB-SubCell"/>
</dbReference>
<dbReference type="Gene3D" id="3.40.50.720">
    <property type="entry name" value="NAD(P)-binding Rossmann-like Domain"/>
    <property type="match status" value="1"/>
</dbReference>
<evidence type="ECO:0000256" key="7">
    <source>
        <dbReference type="ARBA" id="ARBA00022806"/>
    </source>
</evidence>
<feature type="domain" description="RRM" evidence="15">
    <location>
        <begin position="182"/>
        <end position="260"/>
    </location>
</feature>
<dbReference type="InterPro" id="IPR013154">
    <property type="entry name" value="ADH-like_N"/>
</dbReference>
<evidence type="ECO:0000313" key="18">
    <source>
        <dbReference type="Proteomes" id="UP000028045"/>
    </source>
</evidence>
<dbReference type="SMART" id="SM00360">
    <property type="entry name" value="RRM"/>
    <property type="match status" value="1"/>
</dbReference>
<feature type="compositionally biased region" description="Polar residues" evidence="14">
    <location>
        <begin position="162"/>
        <end position="175"/>
    </location>
</feature>
<dbReference type="InterPro" id="IPR036291">
    <property type="entry name" value="NAD(P)-bd_dom_sf"/>
</dbReference>
<keyword evidence="6" id="KW-0378">Hydrolase</keyword>
<feature type="compositionally biased region" description="Basic and acidic residues" evidence="14">
    <location>
        <begin position="265"/>
        <end position="285"/>
    </location>
</feature>
<dbReference type="SUPFAM" id="SSF50129">
    <property type="entry name" value="GroES-like"/>
    <property type="match status" value="1"/>
</dbReference>
<keyword evidence="7" id="KW-0347">Helicase</keyword>
<evidence type="ECO:0008006" key="19">
    <source>
        <dbReference type="Google" id="ProtNLM"/>
    </source>
</evidence>
<dbReference type="InterPro" id="IPR036867">
    <property type="entry name" value="R3H_dom_sf"/>
</dbReference>
<feature type="compositionally biased region" description="Low complexity" evidence="14">
    <location>
        <begin position="466"/>
        <end position="477"/>
    </location>
</feature>
<dbReference type="GO" id="GO:0003723">
    <property type="term" value="F:RNA binding"/>
    <property type="evidence" value="ECO:0007669"/>
    <property type="project" value="UniProtKB-UniRule"/>
</dbReference>
<feature type="compositionally biased region" description="Low complexity" evidence="14">
    <location>
        <begin position="291"/>
        <end position="306"/>
    </location>
</feature>
<evidence type="ECO:0000256" key="5">
    <source>
        <dbReference type="ARBA" id="ARBA00022741"/>
    </source>
</evidence>
<dbReference type="InterPro" id="IPR035979">
    <property type="entry name" value="RBD_domain_sf"/>
</dbReference>
<evidence type="ECO:0000256" key="12">
    <source>
        <dbReference type="ARBA" id="ARBA00062407"/>
    </source>
</evidence>
<evidence type="ECO:0000256" key="1">
    <source>
        <dbReference type="ARBA" id="ARBA00004123"/>
    </source>
</evidence>
<comment type="function">
    <text evidence="11">Regulates global gene expression after oxidative stress. Interacts and stabilizes mRNAs and may regulate their transition between different cytoplasmic components after oxidative stress.</text>
</comment>
<dbReference type="InterPro" id="IPR052711">
    <property type="entry name" value="Zinc_ADH-like"/>
</dbReference>
<dbReference type="InterPro" id="IPR013149">
    <property type="entry name" value="ADH-like_C"/>
</dbReference>
<evidence type="ECO:0000256" key="8">
    <source>
        <dbReference type="ARBA" id="ARBA00022840"/>
    </source>
</evidence>
<dbReference type="InterPro" id="IPR001374">
    <property type="entry name" value="R3H_dom"/>
</dbReference>
<feature type="region of interest" description="Disordered" evidence="14">
    <location>
        <begin position="760"/>
        <end position="783"/>
    </location>
</feature>
<evidence type="ECO:0000256" key="3">
    <source>
        <dbReference type="ARBA" id="ARBA00022490"/>
    </source>
</evidence>
<dbReference type="Gene3D" id="3.30.1370.50">
    <property type="entry name" value="R3H-like domain"/>
    <property type="match status" value="1"/>
</dbReference>
<protein>
    <recommendedName>
        <fullName evidence="19">R3H domain-containing protein</fullName>
    </recommendedName>
</protein>
<keyword evidence="3" id="KW-0963">Cytoplasm</keyword>
<dbReference type="GO" id="GO:0004386">
    <property type="term" value="F:helicase activity"/>
    <property type="evidence" value="ECO:0007669"/>
    <property type="project" value="UniProtKB-KW"/>
</dbReference>
<evidence type="ECO:0000256" key="11">
    <source>
        <dbReference type="ARBA" id="ARBA00055199"/>
    </source>
</evidence>
<gene>
    <name evidence="17" type="ORF">S7711_08838</name>
</gene>
<dbReference type="GO" id="GO:0016491">
    <property type="term" value="F:oxidoreductase activity"/>
    <property type="evidence" value="ECO:0007669"/>
    <property type="project" value="InterPro"/>
</dbReference>
<dbReference type="OrthoDB" id="434258at2759"/>
<dbReference type="FunFam" id="3.30.70.330:FF:000183">
    <property type="entry name" value="R3H domain containing protein"/>
    <property type="match status" value="1"/>
</dbReference>
<dbReference type="PROSITE" id="PS51061">
    <property type="entry name" value="R3H"/>
    <property type="match status" value="1"/>
</dbReference>
<feature type="compositionally biased region" description="Basic and acidic residues" evidence="14">
    <location>
        <begin position="766"/>
        <end position="783"/>
    </location>
</feature>
<evidence type="ECO:0000256" key="9">
    <source>
        <dbReference type="ARBA" id="ARBA00022884"/>
    </source>
</evidence>
<dbReference type="Gene3D" id="3.30.70.330">
    <property type="match status" value="1"/>
</dbReference>
<feature type="compositionally biased region" description="Basic and acidic residues" evidence="14">
    <location>
        <begin position="561"/>
        <end position="570"/>
    </location>
</feature>
<dbReference type="GO" id="GO:0016787">
    <property type="term" value="F:hydrolase activity"/>
    <property type="evidence" value="ECO:0007669"/>
    <property type="project" value="UniProtKB-KW"/>
</dbReference>
<dbReference type="SUPFAM" id="SSF54928">
    <property type="entry name" value="RNA-binding domain, RBD"/>
    <property type="match status" value="1"/>
</dbReference>
<evidence type="ECO:0000313" key="17">
    <source>
        <dbReference type="EMBL" id="KEY70462.1"/>
    </source>
</evidence>
<feature type="compositionally biased region" description="Gly residues" evidence="14">
    <location>
        <begin position="130"/>
        <end position="140"/>
    </location>
</feature>
<dbReference type="InterPro" id="IPR034186">
    <property type="entry name" value="PIN4-like_RRM"/>
</dbReference>
<dbReference type="EMBL" id="KL648441">
    <property type="protein sequence ID" value="KEY70462.1"/>
    <property type="molecule type" value="Genomic_DNA"/>
</dbReference>
<dbReference type="PANTHER" id="PTHR45033">
    <property type="match status" value="1"/>
</dbReference>
<dbReference type="Gene3D" id="3.90.180.10">
    <property type="entry name" value="Medium-chain alcohol dehydrogenases, catalytic domain"/>
    <property type="match status" value="1"/>
</dbReference>
<comment type="subunit">
    <text evidence="12">Interacts with csx1.</text>
</comment>
<evidence type="ECO:0000256" key="6">
    <source>
        <dbReference type="ARBA" id="ARBA00022801"/>
    </source>
</evidence>
<dbReference type="Pfam" id="PF01424">
    <property type="entry name" value="R3H"/>
    <property type="match status" value="1"/>
</dbReference>